<feature type="domain" description="Thioredoxin" evidence="1">
    <location>
        <begin position="2"/>
        <end position="126"/>
    </location>
</feature>
<dbReference type="EMBL" id="JBHTLX010000016">
    <property type="protein sequence ID" value="MFD1248434.1"/>
    <property type="molecule type" value="Genomic_DNA"/>
</dbReference>
<comment type="caution">
    <text evidence="2">The sequence shown here is derived from an EMBL/GenBank/DDBJ whole genome shotgun (WGS) entry which is preliminary data.</text>
</comment>
<protein>
    <submittedName>
        <fullName evidence="2">Thioredoxin family protein</fullName>
    </submittedName>
</protein>
<proteinExistence type="predicted"/>
<dbReference type="Proteomes" id="UP001597229">
    <property type="component" value="Unassembled WGS sequence"/>
</dbReference>
<dbReference type="SUPFAM" id="SSF52833">
    <property type="entry name" value="Thioredoxin-like"/>
    <property type="match status" value="1"/>
</dbReference>
<keyword evidence="3" id="KW-1185">Reference proteome</keyword>
<dbReference type="InterPro" id="IPR036249">
    <property type="entry name" value="Thioredoxin-like_sf"/>
</dbReference>
<dbReference type="Gene3D" id="3.40.30.10">
    <property type="entry name" value="Glutaredoxin"/>
    <property type="match status" value="1"/>
</dbReference>
<accession>A0ABW3W084</accession>
<organism evidence="2 3">
    <name type="scientific">Nocardioides ginsengisoli</name>
    <dbReference type="NCBI Taxonomy" id="363868"/>
    <lineage>
        <taxon>Bacteria</taxon>
        <taxon>Bacillati</taxon>
        <taxon>Actinomycetota</taxon>
        <taxon>Actinomycetes</taxon>
        <taxon>Propionibacteriales</taxon>
        <taxon>Nocardioidaceae</taxon>
        <taxon>Nocardioides</taxon>
    </lineage>
</organism>
<dbReference type="PROSITE" id="PS51352">
    <property type="entry name" value="THIOREDOXIN_2"/>
    <property type="match status" value="1"/>
</dbReference>
<dbReference type="RefSeq" id="WP_367917947.1">
    <property type="nucleotide sequence ID" value="NZ_BAABAC010000006.1"/>
</dbReference>
<reference evidence="3" key="1">
    <citation type="journal article" date="2019" name="Int. J. Syst. Evol. Microbiol.">
        <title>The Global Catalogue of Microorganisms (GCM) 10K type strain sequencing project: providing services to taxonomists for standard genome sequencing and annotation.</title>
        <authorList>
            <consortium name="The Broad Institute Genomics Platform"/>
            <consortium name="The Broad Institute Genome Sequencing Center for Infectious Disease"/>
            <person name="Wu L."/>
            <person name="Ma J."/>
        </authorList>
    </citation>
    <scope>NUCLEOTIDE SEQUENCE [LARGE SCALE GENOMIC DNA]</scope>
    <source>
        <strain evidence="3">CCUG 52478</strain>
    </source>
</reference>
<name>A0ABW3W084_9ACTN</name>
<dbReference type="Pfam" id="PF13899">
    <property type="entry name" value="Thioredoxin_7"/>
    <property type="match status" value="1"/>
</dbReference>
<evidence type="ECO:0000259" key="1">
    <source>
        <dbReference type="PROSITE" id="PS51352"/>
    </source>
</evidence>
<evidence type="ECO:0000313" key="3">
    <source>
        <dbReference type="Proteomes" id="UP001597229"/>
    </source>
</evidence>
<dbReference type="InterPro" id="IPR013766">
    <property type="entry name" value="Thioredoxin_domain"/>
</dbReference>
<gene>
    <name evidence="2" type="ORF">ACFQ3F_11615</name>
</gene>
<sequence>MTYADDPAAAIDAARAAAAEDERPVLLDFGAAWCADCVVLDELYGRSAVAPVLDQNFHLVKIDVGEFDKNLDIAADYVDLETSGIPALVVITPAGKVAFASNNGEFASARTMDEEQLLTFLRRWTGSA</sequence>
<evidence type="ECO:0000313" key="2">
    <source>
        <dbReference type="EMBL" id="MFD1248434.1"/>
    </source>
</evidence>